<feature type="region of interest" description="Disordered" evidence="1">
    <location>
        <begin position="388"/>
        <end position="427"/>
    </location>
</feature>
<dbReference type="Pfam" id="PF14383">
    <property type="entry name" value="VARLMGL"/>
    <property type="match status" value="1"/>
</dbReference>
<evidence type="ECO:0000313" key="4">
    <source>
        <dbReference type="Proteomes" id="UP000694864"/>
    </source>
</evidence>
<feature type="compositionally biased region" description="Basic residues" evidence="1">
    <location>
        <begin position="409"/>
        <end position="421"/>
    </location>
</feature>
<proteinExistence type="predicted"/>
<feature type="compositionally biased region" description="Low complexity" evidence="1">
    <location>
        <begin position="72"/>
        <end position="84"/>
    </location>
</feature>
<gene>
    <name evidence="5" type="primary">LOC104781777</name>
</gene>
<feature type="region of interest" description="Disordered" evidence="1">
    <location>
        <begin position="247"/>
        <end position="374"/>
    </location>
</feature>
<dbReference type="InterPro" id="IPR025486">
    <property type="entry name" value="DUF4378"/>
</dbReference>
<feature type="domain" description="DUF3741" evidence="3">
    <location>
        <begin position="79"/>
        <end position="105"/>
    </location>
</feature>
<dbReference type="Proteomes" id="UP000694864">
    <property type="component" value="Chromosome 4"/>
</dbReference>
<feature type="compositionally biased region" description="Polar residues" evidence="1">
    <location>
        <begin position="250"/>
        <end position="263"/>
    </location>
</feature>
<dbReference type="Pfam" id="PF14309">
    <property type="entry name" value="DUF4378"/>
    <property type="match status" value="1"/>
</dbReference>
<reference evidence="4" key="1">
    <citation type="journal article" date="2014" name="Nat. Commun.">
        <title>The emerging biofuel crop Camelina sativa retains a highly undifferentiated hexaploid genome structure.</title>
        <authorList>
            <person name="Kagale S."/>
            <person name="Koh C."/>
            <person name="Nixon J."/>
            <person name="Bollina V."/>
            <person name="Clarke W.E."/>
            <person name="Tuteja R."/>
            <person name="Spillane C."/>
            <person name="Robinson S.J."/>
            <person name="Links M.G."/>
            <person name="Clarke C."/>
            <person name="Higgins E.E."/>
            <person name="Huebert T."/>
            <person name="Sharpe A.G."/>
            <person name="Parkin I.A."/>
        </authorList>
    </citation>
    <scope>NUCLEOTIDE SEQUENCE [LARGE SCALE GENOMIC DNA]</scope>
    <source>
        <strain evidence="4">cv. DH55</strain>
    </source>
</reference>
<feature type="compositionally biased region" description="Polar residues" evidence="1">
    <location>
        <begin position="62"/>
        <end position="71"/>
    </location>
</feature>
<evidence type="ECO:0000256" key="1">
    <source>
        <dbReference type="SAM" id="MobiDB-lite"/>
    </source>
</evidence>
<evidence type="ECO:0000259" key="2">
    <source>
        <dbReference type="Pfam" id="PF14309"/>
    </source>
</evidence>
<evidence type="ECO:0000259" key="3">
    <source>
        <dbReference type="Pfam" id="PF14383"/>
    </source>
</evidence>
<feature type="domain" description="DUF4378" evidence="2">
    <location>
        <begin position="656"/>
        <end position="806"/>
    </location>
</feature>
<evidence type="ECO:0000313" key="5">
    <source>
        <dbReference type="RefSeq" id="XP_010504820.1"/>
    </source>
</evidence>
<feature type="compositionally biased region" description="Polar residues" evidence="1">
    <location>
        <begin position="624"/>
        <end position="642"/>
    </location>
</feature>
<accession>A0ABM0YRG8</accession>
<feature type="compositionally biased region" description="Polar residues" evidence="1">
    <location>
        <begin position="338"/>
        <end position="372"/>
    </location>
</feature>
<feature type="region of interest" description="Disordered" evidence="1">
    <location>
        <begin position="622"/>
        <end position="649"/>
    </location>
</feature>
<keyword evidence="4" id="KW-1185">Reference proteome</keyword>
<feature type="compositionally biased region" description="Polar residues" evidence="1">
    <location>
        <begin position="44"/>
        <end position="53"/>
    </location>
</feature>
<feature type="region of interest" description="Disordered" evidence="1">
    <location>
        <begin position="36"/>
        <end position="84"/>
    </location>
</feature>
<sequence>MDFVERKRPRGAFLNLFDWHGKSRKKLFSSNISQLSEESKQAKENVQNPSITPHSVFEVDQSVKNSTYNPRSDSSCCASSVTSDDGNVVKAPSVVARLMGLEGLPLPNVLEPRVNPDLDPYFLRSSRQASTWDANVDHQSGFDGGSWDHLDSRTSKGPRKRMIERFQTETLPPRSAKPISVTHNKLLSPIRNPGFVPSRNPAYVMEAASRMMEQSPRMIARTRVVSSSDSSSPVPLRIRDLKEKLEAAQKASSSVPQISSNDTRNSRYLRGDQNEKKTTVLGKSSCDGLKGEVKPPSFSAQAKASSNKKQDSSTTSSSGNKRMSTGQKEKVEAKNRAVRSQDSIKGSSLSTGKNVLKQNHQKQNCRDNQQSRKVMNKVVNKVIVESGTTSKSPGFTMASAEKPTSLPLSRKKSLPRNKKPRNGVQESVIYEDKRIKKAEKSIKYNISSDGDSSMSKDDQKRDMDVISFTFSSSIKGLSSHSQGTKQDADSAVKFNVIGGDSLNALLEQKLRELTSKIESSSSSLIQEESLSSISKDRANGMVSSPSKYSELTHISLDKVVTESETVSDCTSFYNNNQKVQKKKMIQGEEQDVSSITTLTEADDFALSCSKSISDCRHDREYGMKQSSSDQELTWVSSSNESQHTLDETDSSTLDWELEYITEILNSGQLMFQDLASGTITNESLLPSSLFDEMERSRGAAMSTKTERKALFECVNECLAVKFERMLIGTCKEMMMSGGILLEHRDLLAEELNREVKGLKKMREMMIDELVDHDMSCFEGKWIGYEREMFEEGIDIEGEIVSALVDDLVSDLFSNSSVFKQSL</sequence>
<reference evidence="5" key="2">
    <citation type="submission" date="2025-08" db="UniProtKB">
        <authorList>
            <consortium name="RefSeq"/>
        </authorList>
    </citation>
    <scope>IDENTIFICATION</scope>
    <source>
        <tissue evidence="5">Leaf</tissue>
    </source>
</reference>
<protein>
    <submittedName>
        <fullName evidence="5">Uncharacterized protein LOC104781777 isoform X1</fullName>
    </submittedName>
</protein>
<organism evidence="4 5">
    <name type="scientific">Camelina sativa</name>
    <name type="common">False flax</name>
    <name type="synonym">Myagrum sativum</name>
    <dbReference type="NCBI Taxonomy" id="90675"/>
    <lineage>
        <taxon>Eukaryota</taxon>
        <taxon>Viridiplantae</taxon>
        <taxon>Streptophyta</taxon>
        <taxon>Embryophyta</taxon>
        <taxon>Tracheophyta</taxon>
        <taxon>Spermatophyta</taxon>
        <taxon>Magnoliopsida</taxon>
        <taxon>eudicotyledons</taxon>
        <taxon>Gunneridae</taxon>
        <taxon>Pentapetalae</taxon>
        <taxon>rosids</taxon>
        <taxon>malvids</taxon>
        <taxon>Brassicales</taxon>
        <taxon>Brassicaceae</taxon>
        <taxon>Camelineae</taxon>
        <taxon>Camelina</taxon>
    </lineage>
</organism>
<dbReference type="InterPro" id="IPR032795">
    <property type="entry name" value="DUF3741-assoc"/>
</dbReference>
<feature type="region of interest" description="Disordered" evidence="1">
    <location>
        <begin position="138"/>
        <end position="158"/>
    </location>
</feature>
<dbReference type="RefSeq" id="XP_010504820.1">
    <property type="nucleotide sequence ID" value="XM_010506518.2"/>
</dbReference>
<dbReference type="GeneID" id="104781777"/>
<dbReference type="PANTHER" id="PTHR21726">
    <property type="entry name" value="PHOSPHATIDYLINOSITOL N-ACETYLGLUCOSAMINYLTRANSFERASE SUBUNIT P DOWN SYNDROME CRITICAL REGION PROTEIN 5 -RELATED"/>
    <property type="match status" value="1"/>
</dbReference>
<feature type="compositionally biased region" description="Basic and acidic residues" evidence="1">
    <location>
        <begin position="269"/>
        <end position="278"/>
    </location>
</feature>
<feature type="compositionally biased region" description="Polar residues" evidence="1">
    <location>
        <begin position="298"/>
        <end position="326"/>
    </location>
</feature>
<name>A0ABM0YRG8_CAMSA</name>
<dbReference type="PANTHER" id="PTHR21726:SF74">
    <property type="entry name" value="GPI-ANCHORED ADHESIN-LIKE PROTEIN"/>
    <property type="match status" value="1"/>
</dbReference>